<dbReference type="STRING" id="1190417.SAMN05660690_0748"/>
<sequence>MVLAVLLCAACSEASGTAPAPAPPTASAPSSGPALPTGPSVPAVPGIEAEVRQWRTDEAVGGQVQVTVTGTGAEPFTVTSVALESPGFAPLPDRPVDVEVPPGRTFDVPAPYGEADCGWAAEPAAARLTVVRPDGRTEQLRVPLSAEVLTRIHDEECAARTVLAVAAADVRGLTPDGDAVTGTLTLTRAGDDDRPVTVTRLEGNVHYSADADLPRTLAAGESTLEVGLRFTMARCDPHALAEAKQPYLFLLGLQVGDDDEVPVDLPMDQADRDELAALVDRAC</sequence>
<dbReference type="AlphaFoldDB" id="A0A1G6JBB7"/>
<feature type="compositionally biased region" description="Low complexity" evidence="1">
    <location>
        <begin position="27"/>
        <end position="40"/>
    </location>
</feature>
<gene>
    <name evidence="3" type="ORF">SAMN05660690_0748</name>
</gene>
<accession>A0A1G6JBB7</accession>
<feature type="chain" id="PRO_5011780820" description="Lipoprotein" evidence="2">
    <location>
        <begin position="21"/>
        <end position="283"/>
    </location>
</feature>
<evidence type="ECO:0000313" key="4">
    <source>
        <dbReference type="Proteomes" id="UP000199416"/>
    </source>
</evidence>
<name>A0A1G6JBB7_9ACTN</name>
<organism evidence="3 4">
    <name type="scientific">Geodermatophilus telluris</name>
    <dbReference type="NCBI Taxonomy" id="1190417"/>
    <lineage>
        <taxon>Bacteria</taxon>
        <taxon>Bacillati</taxon>
        <taxon>Actinomycetota</taxon>
        <taxon>Actinomycetes</taxon>
        <taxon>Geodermatophilales</taxon>
        <taxon>Geodermatophilaceae</taxon>
        <taxon>Geodermatophilus</taxon>
    </lineage>
</organism>
<reference evidence="4" key="1">
    <citation type="submission" date="2016-10" db="EMBL/GenBank/DDBJ databases">
        <authorList>
            <person name="Varghese N."/>
            <person name="Submissions S."/>
        </authorList>
    </citation>
    <scope>NUCLEOTIDE SEQUENCE [LARGE SCALE GENOMIC DNA]</scope>
    <source>
        <strain evidence="4">DSM 45421</strain>
    </source>
</reference>
<feature type="signal peptide" evidence="2">
    <location>
        <begin position="1"/>
        <end position="20"/>
    </location>
</feature>
<dbReference type="EMBL" id="FMZF01000001">
    <property type="protein sequence ID" value="SDC16010.1"/>
    <property type="molecule type" value="Genomic_DNA"/>
</dbReference>
<protein>
    <recommendedName>
        <fullName evidence="5">Lipoprotein</fullName>
    </recommendedName>
</protein>
<keyword evidence="2" id="KW-0732">Signal</keyword>
<evidence type="ECO:0008006" key="5">
    <source>
        <dbReference type="Google" id="ProtNLM"/>
    </source>
</evidence>
<evidence type="ECO:0000256" key="2">
    <source>
        <dbReference type="SAM" id="SignalP"/>
    </source>
</evidence>
<feature type="region of interest" description="Disordered" evidence="1">
    <location>
        <begin position="15"/>
        <end position="44"/>
    </location>
</feature>
<proteinExistence type="predicted"/>
<evidence type="ECO:0000256" key="1">
    <source>
        <dbReference type="SAM" id="MobiDB-lite"/>
    </source>
</evidence>
<dbReference type="Proteomes" id="UP000199416">
    <property type="component" value="Unassembled WGS sequence"/>
</dbReference>
<keyword evidence="4" id="KW-1185">Reference proteome</keyword>
<evidence type="ECO:0000313" key="3">
    <source>
        <dbReference type="EMBL" id="SDC16010.1"/>
    </source>
</evidence>